<name>A0A4Y2CC52_ARAVE</name>
<organism evidence="1 2">
    <name type="scientific">Araneus ventricosus</name>
    <name type="common">Orbweaver spider</name>
    <name type="synonym">Epeira ventricosa</name>
    <dbReference type="NCBI Taxonomy" id="182803"/>
    <lineage>
        <taxon>Eukaryota</taxon>
        <taxon>Metazoa</taxon>
        <taxon>Ecdysozoa</taxon>
        <taxon>Arthropoda</taxon>
        <taxon>Chelicerata</taxon>
        <taxon>Arachnida</taxon>
        <taxon>Araneae</taxon>
        <taxon>Araneomorphae</taxon>
        <taxon>Entelegynae</taxon>
        <taxon>Araneoidea</taxon>
        <taxon>Araneidae</taxon>
        <taxon>Araneus</taxon>
    </lineage>
</organism>
<sequence>WKNCFGDLLFTGDICAARRRNRRSLRCSIATFVAWLIGKSFRRLAFTCGDIGARLTNQLAAPTATFAPC</sequence>
<evidence type="ECO:0000313" key="2">
    <source>
        <dbReference type="Proteomes" id="UP000499080"/>
    </source>
</evidence>
<comment type="caution">
    <text evidence="1">The sequence shown here is derived from an EMBL/GenBank/DDBJ whole genome shotgun (WGS) entry which is preliminary data.</text>
</comment>
<protein>
    <submittedName>
        <fullName evidence="1">Uncharacterized protein</fullName>
    </submittedName>
</protein>
<accession>A0A4Y2CC52</accession>
<dbReference type="AlphaFoldDB" id="A0A4Y2CC52"/>
<evidence type="ECO:0000313" key="1">
    <source>
        <dbReference type="EMBL" id="GBM01933.1"/>
    </source>
</evidence>
<feature type="non-terminal residue" evidence="1">
    <location>
        <position position="1"/>
    </location>
</feature>
<gene>
    <name evidence="1" type="ORF">AVEN_207601_1</name>
</gene>
<keyword evidence="2" id="KW-1185">Reference proteome</keyword>
<dbReference type="EMBL" id="BGPR01086060">
    <property type="protein sequence ID" value="GBM01933.1"/>
    <property type="molecule type" value="Genomic_DNA"/>
</dbReference>
<reference evidence="1 2" key="1">
    <citation type="journal article" date="2019" name="Sci. Rep.">
        <title>Orb-weaving spider Araneus ventricosus genome elucidates the spidroin gene catalogue.</title>
        <authorList>
            <person name="Kono N."/>
            <person name="Nakamura H."/>
            <person name="Ohtoshi R."/>
            <person name="Moran D.A.P."/>
            <person name="Shinohara A."/>
            <person name="Yoshida Y."/>
            <person name="Fujiwara M."/>
            <person name="Mori M."/>
            <person name="Tomita M."/>
            <person name="Arakawa K."/>
        </authorList>
    </citation>
    <scope>NUCLEOTIDE SEQUENCE [LARGE SCALE GENOMIC DNA]</scope>
</reference>
<proteinExistence type="predicted"/>
<dbReference type="Proteomes" id="UP000499080">
    <property type="component" value="Unassembled WGS sequence"/>
</dbReference>